<organism evidence="2 3">
    <name type="scientific">Paractinoplanes ferrugineus</name>
    <dbReference type="NCBI Taxonomy" id="113564"/>
    <lineage>
        <taxon>Bacteria</taxon>
        <taxon>Bacillati</taxon>
        <taxon>Actinomycetota</taxon>
        <taxon>Actinomycetes</taxon>
        <taxon>Micromonosporales</taxon>
        <taxon>Micromonosporaceae</taxon>
        <taxon>Paractinoplanes</taxon>
    </lineage>
</organism>
<dbReference type="Proteomes" id="UP000598174">
    <property type="component" value="Unassembled WGS sequence"/>
</dbReference>
<keyword evidence="3" id="KW-1185">Reference proteome</keyword>
<evidence type="ECO:0000313" key="3">
    <source>
        <dbReference type="Proteomes" id="UP000598174"/>
    </source>
</evidence>
<comment type="caution">
    <text evidence="2">The sequence shown here is derived from an EMBL/GenBank/DDBJ whole genome shotgun (WGS) entry which is preliminary data.</text>
</comment>
<evidence type="ECO:0000256" key="1">
    <source>
        <dbReference type="SAM" id="MobiDB-lite"/>
    </source>
</evidence>
<feature type="region of interest" description="Disordered" evidence="1">
    <location>
        <begin position="51"/>
        <end position="71"/>
    </location>
</feature>
<name>A0A919IUQ3_9ACTN</name>
<protein>
    <submittedName>
        <fullName evidence="2">Uncharacterized protein</fullName>
    </submittedName>
</protein>
<accession>A0A919IUQ3</accession>
<feature type="compositionally biased region" description="Basic and acidic residues" evidence="1">
    <location>
        <begin position="61"/>
        <end position="71"/>
    </location>
</feature>
<evidence type="ECO:0000313" key="2">
    <source>
        <dbReference type="EMBL" id="GIE08167.1"/>
    </source>
</evidence>
<gene>
    <name evidence="2" type="ORF">Afe05nite_00070</name>
</gene>
<dbReference type="EMBL" id="BOMM01000001">
    <property type="protein sequence ID" value="GIE08167.1"/>
    <property type="molecule type" value="Genomic_DNA"/>
</dbReference>
<dbReference type="AlphaFoldDB" id="A0A919IUQ3"/>
<reference evidence="2" key="1">
    <citation type="submission" date="2021-01" db="EMBL/GenBank/DDBJ databases">
        <title>Whole genome shotgun sequence of Actinoplanes ferrugineus NBRC 15555.</title>
        <authorList>
            <person name="Komaki H."/>
            <person name="Tamura T."/>
        </authorList>
    </citation>
    <scope>NUCLEOTIDE SEQUENCE</scope>
    <source>
        <strain evidence="2">NBRC 15555</strain>
    </source>
</reference>
<sequence length="84" mass="9292">MTLPLLNDRAIVRRGYDKNQKKGPLVHPSEPAYPCCLPALGRFTRYTPHERLPRSLANPDGRPRADPHETRATGVCILADGGFA</sequence>
<proteinExistence type="predicted"/>